<feature type="chain" id="PRO_5025397000" description="Dienelactone hydrolase" evidence="1">
    <location>
        <begin position="23"/>
        <end position="356"/>
    </location>
</feature>
<dbReference type="EMBL" id="LR743507">
    <property type="protein sequence ID" value="CAA2100229.1"/>
    <property type="molecule type" value="Genomic_DNA"/>
</dbReference>
<dbReference type="InterPro" id="IPR016986">
    <property type="entry name" value="UCP031982_abhydr"/>
</dbReference>
<proteinExistence type="predicted"/>
<dbReference type="InterPro" id="IPR029058">
    <property type="entry name" value="AB_hydrolase_fold"/>
</dbReference>
<dbReference type="PIRSF" id="PIRSF031982">
    <property type="entry name" value="UCP031982_abhydr"/>
    <property type="match status" value="1"/>
</dbReference>
<feature type="signal peptide" evidence="1">
    <location>
        <begin position="1"/>
        <end position="22"/>
    </location>
</feature>
<keyword evidence="1" id="KW-0732">Signal</keyword>
<evidence type="ECO:0000313" key="2">
    <source>
        <dbReference type="EMBL" id="CAA2100229.1"/>
    </source>
</evidence>
<name>A0A679IXE0_VARPD</name>
<dbReference type="AlphaFoldDB" id="A0A679IXE0"/>
<dbReference type="SUPFAM" id="SSF53474">
    <property type="entry name" value="alpha/beta-Hydrolases"/>
    <property type="match status" value="1"/>
</dbReference>
<gene>
    <name evidence="2" type="ORF">VVAX_00635</name>
</gene>
<dbReference type="RefSeq" id="WP_339088382.1">
    <property type="nucleotide sequence ID" value="NZ_LR743507.1"/>
</dbReference>
<sequence>MQRKRLYFFISVLVLWSGAVRAAMGLAEIPAAGGDGPVTVFYPSDAPSQPTARARFTLDVAKQGTPVRGNGRLVVVSHGSGGAPWVHADLARSLVDAGFIVAMPEHKADNYKDDGNPGPDSWTLRPAEVSRAIDAVGRDPRFAPLLQLDKVGMYGMSAGGHTALSLAGGRWSPAGFMRHCEANLVDDFQSCVGLITRLTGGPFDGLRKWGALFVIRHRFADATWRTHTDPRIAAIVAGVPSAADFEMASLASPRVPLGLITAQQDHWLIPRFHSDRVLAACLPRCELIADMPSGGHGALLSPPPPGLTGLIGDMLNDPPDFDRAGVLPEVNRRTTAFFGAHLLPLLPFPPPATSAP</sequence>
<accession>A0A679IXE0</accession>
<evidence type="ECO:0000256" key="1">
    <source>
        <dbReference type="SAM" id="SignalP"/>
    </source>
</evidence>
<evidence type="ECO:0008006" key="3">
    <source>
        <dbReference type="Google" id="ProtNLM"/>
    </source>
</evidence>
<organism evidence="2">
    <name type="scientific">Variovorax paradoxus</name>
    <dbReference type="NCBI Taxonomy" id="34073"/>
    <lineage>
        <taxon>Bacteria</taxon>
        <taxon>Pseudomonadati</taxon>
        <taxon>Pseudomonadota</taxon>
        <taxon>Betaproteobacteria</taxon>
        <taxon>Burkholderiales</taxon>
        <taxon>Comamonadaceae</taxon>
        <taxon>Variovorax</taxon>
    </lineage>
</organism>
<reference evidence="2" key="1">
    <citation type="submission" date="2019-12" db="EMBL/GenBank/DDBJ databases">
        <authorList>
            <person name="Cremers G."/>
        </authorList>
    </citation>
    <scope>NUCLEOTIDE SEQUENCE</scope>
    <source>
        <strain evidence="2">Vvax</strain>
    </source>
</reference>
<protein>
    <recommendedName>
        <fullName evidence="3">Dienelactone hydrolase</fullName>
    </recommendedName>
</protein>
<dbReference type="Gene3D" id="3.40.50.1820">
    <property type="entry name" value="alpha/beta hydrolase"/>
    <property type="match status" value="1"/>
</dbReference>